<evidence type="ECO:0000313" key="1">
    <source>
        <dbReference type="EMBL" id="KAK8515646.1"/>
    </source>
</evidence>
<protein>
    <submittedName>
        <fullName evidence="1">Uncharacterized protein</fullName>
    </submittedName>
</protein>
<dbReference type="Pfam" id="PF05553">
    <property type="entry name" value="DUF761"/>
    <property type="match status" value="1"/>
</dbReference>
<name>A0ABR2C8A9_9ROSI</name>
<dbReference type="EMBL" id="JBBPBM010000063">
    <property type="protein sequence ID" value="KAK8515646.1"/>
    <property type="molecule type" value="Genomic_DNA"/>
</dbReference>
<comment type="caution">
    <text evidence="1">The sequence shown here is derived from an EMBL/GenBank/DDBJ whole genome shotgun (WGS) entry which is preliminary data.</text>
</comment>
<dbReference type="Proteomes" id="UP001472677">
    <property type="component" value="Unassembled WGS sequence"/>
</dbReference>
<evidence type="ECO:0000313" key="2">
    <source>
        <dbReference type="Proteomes" id="UP001472677"/>
    </source>
</evidence>
<dbReference type="InterPro" id="IPR008480">
    <property type="entry name" value="DUF761_pln"/>
</dbReference>
<organism evidence="1 2">
    <name type="scientific">Hibiscus sabdariffa</name>
    <name type="common">roselle</name>
    <dbReference type="NCBI Taxonomy" id="183260"/>
    <lineage>
        <taxon>Eukaryota</taxon>
        <taxon>Viridiplantae</taxon>
        <taxon>Streptophyta</taxon>
        <taxon>Embryophyta</taxon>
        <taxon>Tracheophyta</taxon>
        <taxon>Spermatophyta</taxon>
        <taxon>Magnoliopsida</taxon>
        <taxon>eudicotyledons</taxon>
        <taxon>Gunneridae</taxon>
        <taxon>Pentapetalae</taxon>
        <taxon>rosids</taxon>
        <taxon>malvids</taxon>
        <taxon>Malvales</taxon>
        <taxon>Malvaceae</taxon>
        <taxon>Malvoideae</taxon>
        <taxon>Hibiscus</taxon>
    </lineage>
</organism>
<gene>
    <name evidence="1" type="ORF">V6N12_075675</name>
</gene>
<reference evidence="1 2" key="1">
    <citation type="journal article" date="2024" name="G3 (Bethesda)">
        <title>Genome assembly of Hibiscus sabdariffa L. provides insights into metabolisms of medicinal natural products.</title>
        <authorList>
            <person name="Kim T."/>
        </authorList>
    </citation>
    <scope>NUCLEOTIDE SEQUENCE [LARGE SCALE GENOMIC DNA]</scope>
    <source>
        <strain evidence="1">TK-2024</strain>
        <tissue evidence="1">Old leaves</tissue>
    </source>
</reference>
<accession>A0ABR2C8A9</accession>
<keyword evidence="2" id="KW-1185">Reference proteome</keyword>
<proteinExistence type="predicted"/>
<sequence>MESKHKKNMWKKIVSSLKSLTIVNHRYRKSLKLKTILVVNDVIYVKHSVDNIIDRYNDDNDNVKEKISEIGDSDDCIPSSNEIDTKAEEFINRLKQAWRLEKQKSDEEYFAMLARGA</sequence>